<keyword evidence="6" id="KW-1185">Reference proteome</keyword>
<sequence length="296" mass="32124">SPGVETYCDGRQDRAQCYGALGGTVDVQLMDRASDVHKYLWKKGPRTILDGRKDQILTDLTDQRYLFTPSNGTIRINNISRNDSGEYQLELYDSEGKDKKRTLHLTIQAPVGSVLLLSECLSEGQMRASCSSEGGDSPQYSWTLDGHTLTHAELLSGNNETNSITLKQHVSGRLLCSVRNQVNNVSKEETITDCGFIFINCTLCDGTRISQWVFAANNTLCVEPTTHPTTVSATTEGKKSEITVSSSVTATNILTSHPPIGLQSHGTVGPPAAALTPPAALTWTQAMPSLQLPSLR</sequence>
<evidence type="ECO:0000313" key="7">
    <source>
        <dbReference type="RefSeq" id="XP_055368564.1"/>
    </source>
</evidence>
<evidence type="ECO:0000256" key="4">
    <source>
        <dbReference type="ARBA" id="ARBA00023180"/>
    </source>
</evidence>
<dbReference type="PANTHER" id="PTHR12080">
    <property type="entry name" value="SIGNALING LYMPHOCYTIC ACTIVATION MOLECULE"/>
    <property type="match status" value="1"/>
</dbReference>
<dbReference type="SUPFAM" id="SSF48726">
    <property type="entry name" value="Immunoglobulin"/>
    <property type="match status" value="1"/>
</dbReference>
<dbReference type="RefSeq" id="XP_055368564.1">
    <property type="nucleotide sequence ID" value="XM_055512589.1"/>
</dbReference>
<dbReference type="OrthoDB" id="8439544at2759"/>
<name>A0A9W2Y3J3_BETSP</name>
<dbReference type="InterPro" id="IPR036179">
    <property type="entry name" value="Ig-like_dom_sf"/>
</dbReference>
<dbReference type="Gene3D" id="2.60.40.10">
    <property type="entry name" value="Immunoglobulins"/>
    <property type="match status" value="2"/>
</dbReference>
<dbReference type="GeneID" id="121201663"/>
<evidence type="ECO:0000256" key="2">
    <source>
        <dbReference type="ARBA" id="ARBA00022729"/>
    </source>
</evidence>
<accession>A0A9W2Y3J3</accession>
<comment type="subcellular location">
    <subcellularLocation>
        <location evidence="1">Membrane</location>
    </subcellularLocation>
</comment>
<dbReference type="AlphaFoldDB" id="A0A9W2Y3J3"/>
<dbReference type="KEGG" id="bspl:121201663"/>
<keyword evidence="4" id="KW-0325">Glycoprotein</keyword>
<proteinExistence type="predicted"/>
<keyword evidence="2" id="KW-0732">Signal</keyword>
<reference evidence="7" key="1">
    <citation type="submission" date="2025-08" db="UniProtKB">
        <authorList>
            <consortium name="RefSeq"/>
        </authorList>
    </citation>
    <scope>IDENTIFICATION</scope>
</reference>
<evidence type="ECO:0000259" key="5">
    <source>
        <dbReference type="PROSITE" id="PS50835"/>
    </source>
</evidence>
<keyword evidence="3" id="KW-0472">Membrane</keyword>
<feature type="non-terminal residue" evidence="7">
    <location>
        <position position="1"/>
    </location>
</feature>
<evidence type="ECO:0000313" key="6">
    <source>
        <dbReference type="Proteomes" id="UP000515150"/>
    </source>
</evidence>
<evidence type="ECO:0000256" key="1">
    <source>
        <dbReference type="ARBA" id="ARBA00004370"/>
    </source>
</evidence>
<gene>
    <name evidence="7" type="primary">LOC121201663</name>
</gene>
<evidence type="ECO:0000256" key="3">
    <source>
        <dbReference type="ARBA" id="ARBA00023136"/>
    </source>
</evidence>
<dbReference type="PANTHER" id="PTHR12080:SF111">
    <property type="entry name" value="IMMUNOGLOBULIN V-SET DOMAIN-CONTAINING PROTEIN"/>
    <property type="match status" value="1"/>
</dbReference>
<dbReference type="Proteomes" id="UP000515150">
    <property type="component" value="Chromosome 10"/>
</dbReference>
<dbReference type="InterPro" id="IPR015631">
    <property type="entry name" value="CD2/SLAM_rcpt"/>
</dbReference>
<dbReference type="InterPro" id="IPR007110">
    <property type="entry name" value="Ig-like_dom"/>
</dbReference>
<dbReference type="GO" id="GO:0016020">
    <property type="term" value="C:membrane"/>
    <property type="evidence" value="ECO:0007669"/>
    <property type="project" value="UniProtKB-SubCell"/>
</dbReference>
<dbReference type="PROSITE" id="PS50835">
    <property type="entry name" value="IG_LIKE"/>
    <property type="match status" value="1"/>
</dbReference>
<protein>
    <submittedName>
        <fullName evidence="7">T-cell surface antigen CD2-like</fullName>
    </submittedName>
</protein>
<dbReference type="InterPro" id="IPR013783">
    <property type="entry name" value="Ig-like_fold"/>
</dbReference>
<organism evidence="6 7">
    <name type="scientific">Betta splendens</name>
    <name type="common">Siamese fighting fish</name>
    <dbReference type="NCBI Taxonomy" id="158456"/>
    <lineage>
        <taxon>Eukaryota</taxon>
        <taxon>Metazoa</taxon>
        <taxon>Chordata</taxon>
        <taxon>Craniata</taxon>
        <taxon>Vertebrata</taxon>
        <taxon>Euteleostomi</taxon>
        <taxon>Actinopterygii</taxon>
        <taxon>Neopterygii</taxon>
        <taxon>Teleostei</taxon>
        <taxon>Neoteleostei</taxon>
        <taxon>Acanthomorphata</taxon>
        <taxon>Anabantaria</taxon>
        <taxon>Anabantiformes</taxon>
        <taxon>Anabantoidei</taxon>
        <taxon>Osphronemidae</taxon>
        <taxon>Betta</taxon>
    </lineage>
</organism>
<feature type="domain" description="Ig-like" evidence="5">
    <location>
        <begin position="110"/>
        <end position="192"/>
    </location>
</feature>